<dbReference type="Pfam" id="PF11796">
    <property type="entry name" value="DUF3323"/>
    <property type="match status" value="1"/>
</dbReference>
<dbReference type="PATRIC" id="fig|999408.3.peg.4319"/>
<reference evidence="3 4" key="1">
    <citation type="submission" date="2013-01" db="EMBL/GenBank/DDBJ databases">
        <title>The Genome Sequence of Clostridium clostridioforme 90A8.</title>
        <authorList>
            <consortium name="The Broad Institute Genome Sequencing Platform"/>
            <person name="Earl A."/>
            <person name="Ward D."/>
            <person name="Feldgarden M."/>
            <person name="Gevers D."/>
            <person name="Courvalin P."/>
            <person name="Lambert T."/>
            <person name="Walker B."/>
            <person name="Young S.K."/>
            <person name="Zeng Q."/>
            <person name="Gargeya S."/>
            <person name="Fitzgerald M."/>
            <person name="Haas B."/>
            <person name="Abouelleil A."/>
            <person name="Alvarado L."/>
            <person name="Arachchi H.M."/>
            <person name="Berlin A.M."/>
            <person name="Chapman S.B."/>
            <person name="Dewar J."/>
            <person name="Goldberg J."/>
            <person name="Griggs A."/>
            <person name="Gujja S."/>
            <person name="Hansen M."/>
            <person name="Howarth C."/>
            <person name="Imamovic A."/>
            <person name="Larimer J."/>
            <person name="McCowan C."/>
            <person name="Murphy C."/>
            <person name="Neiman D."/>
            <person name="Pearson M."/>
            <person name="Priest M."/>
            <person name="Roberts A."/>
            <person name="Saif S."/>
            <person name="Shea T."/>
            <person name="Sisk P."/>
            <person name="Sykes S."/>
            <person name="Wortman J."/>
            <person name="Nusbaum C."/>
            <person name="Birren B."/>
        </authorList>
    </citation>
    <scope>NUCLEOTIDE SEQUENCE [LARGE SCALE GENOMIC DNA]</scope>
    <source>
        <strain evidence="3 4">90A8</strain>
    </source>
</reference>
<feature type="domain" description="DUF2399" evidence="1">
    <location>
        <begin position="291"/>
        <end position="430"/>
    </location>
</feature>
<organism evidence="3 4">
    <name type="scientific">[Clostridium] clostridioforme 90A8</name>
    <dbReference type="NCBI Taxonomy" id="999408"/>
    <lineage>
        <taxon>Bacteria</taxon>
        <taxon>Bacillati</taxon>
        <taxon>Bacillota</taxon>
        <taxon>Clostridia</taxon>
        <taxon>Lachnospirales</taxon>
        <taxon>Lachnospiraceae</taxon>
        <taxon>Enterocloster</taxon>
    </lineage>
</organism>
<comment type="caution">
    <text evidence="3">The sequence shown here is derived from an EMBL/GenBank/DDBJ whole genome shotgun (WGS) entry which is preliminary data.</text>
</comment>
<dbReference type="InterPro" id="IPR024466">
    <property type="entry name" value="CHP02679_N"/>
</dbReference>
<dbReference type="Pfam" id="PF09664">
    <property type="entry name" value="DUF2399"/>
    <property type="match status" value="1"/>
</dbReference>
<dbReference type="GeneID" id="57962237"/>
<name>A0A0E2H6A3_9FIRM</name>
<evidence type="ECO:0000313" key="4">
    <source>
        <dbReference type="Proteomes" id="UP000013085"/>
    </source>
</evidence>
<dbReference type="EMBL" id="AGYR01000043">
    <property type="protein sequence ID" value="ENZ11479.1"/>
    <property type="molecule type" value="Genomic_DNA"/>
</dbReference>
<evidence type="ECO:0000259" key="2">
    <source>
        <dbReference type="Pfam" id="PF11796"/>
    </source>
</evidence>
<dbReference type="RefSeq" id="WP_002587207.1">
    <property type="nucleotide sequence ID" value="NZ_KB850982.1"/>
</dbReference>
<proteinExistence type="predicted"/>
<accession>A0A0E2H6A3</accession>
<sequence length="432" mass="50016">MCNNKECANYFKSQRAYHRCFEEFRKKWKSYGKAAGRITLKQTSEEERRAVGGIIGKVFYEGTIRFSFLEFEQGLQKTRFAPVDMKAVLEEYFGEPLITTQGRQREEQERRKKFLDRSCGYFEENAGREAAALVWLRKMISEKKYGYQLLMREYAKDEKQAELLVRNVGNAVMKLKELTDKEDEYPLAVLAAEITDNPHYFDRSTTAGLLFVHAICCCENMELPEDAHQWRKMLTQVSIVPDNISSMVHGYGLRLLTKQGWHGAYDTFCERKEPYVITMENMKGIIGVQAVGEKAYIVENEMVFSYLIHNLKNSDYTLLCTSGQPRSVAQVLITYILASGSKIYYNGDIDPDGICIADRLWKKFGDRIHIWRMSPEDYDKSLSKERIGDIGRAKLENIGHPILKKTAECMKEKQLAGYQENMLKELLEDMQN</sequence>
<dbReference type="InterPro" id="IPR024465">
    <property type="entry name" value="DUF2399"/>
</dbReference>
<gene>
    <name evidence="3" type="ORF">HMPREF1090_04034</name>
</gene>
<dbReference type="AlphaFoldDB" id="A0A0E2H6A3"/>
<evidence type="ECO:0000313" key="3">
    <source>
        <dbReference type="EMBL" id="ENZ11479.1"/>
    </source>
</evidence>
<feature type="domain" description="Conserved hypothetical protein CHP02679 N terminus" evidence="2">
    <location>
        <begin position="35"/>
        <end position="254"/>
    </location>
</feature>
<evidence type="ECO:0000259" key="1">
    <source>
        <dbReference type="Pfam" id="PF09664"/>
    </source>
</evidence>
<protein>
    <submittedName>
        <fullName evidence="3">TIGR02679 family protein</fullName>
    </submittedName>
</protein>
<dbReference type="Proteomes" id="UP000013085">
    <property type="component" value="Unassembled WGS sequence"/>
</dbReference>
<dbReference type="HOGENOM" id="CLU_035709_1_0_9"/>